<keyword evidence="5" id="KW-0560">Oxidoreductase</keyword>
<comment type="caution">
    <text evidence="8">The sequence shown here is derived from an EMBL/GenBank/DDBJ whole genome shotgun (WGS) entry which is preliminary data.</text>
</comment>
<dbReference type="InterPro" id="IPR044831">
    <property type="entry name" value="Ccp1-like"/>
</dbReference>
<evidence type="ECO:0000313" key="9">
    <source>
        <dbReference type="Proteomes" id="UP001141552"/>
    </source>
</evidence>
<gene>
    <name evidence="8" type="ORF">Tsubulata_023317</name>
</gene>
<dbReference type="EMBL" id="JAKUCV010005119">
    <property type="protein sequence ID" value="KAJ4832588.1"/>
    <property type="molecule type" value="Genomic_DNA"/>
</dbReference>
<dbReference type="InterPro" id="IPR002016">
    <property type="entry name" value="Haem_peroxidase"/>
</dbReference>
<keyword evidence="4" id="KW-0479">Metal-binding</keyword>
<dbReference type="GO" id="GO:0020037">
    <property type="term" value="F:heme binding"/>
    <property type="evidence" value="ECO:0007669"/>
    <property type="project" value="InterPro"/>
</dbReference>
<dbReference type="AlphaFoldDB" id="A0A9Q0J8R3"/>
<dbReference type="GO" id="GO:0046872">
    <property type="term" value="F:metal ion binding"/>
    <property type="evidence" value="ECO:0007669"/>
    <property type="project" value="UniProtKB-KW"/>
</dbReference>
<dbReference type="GO" id="GO:0000302">
    <property type="term" value="P:response to reactive oxygen species"/>
    <property type="evidence" value="ECO:0007669"/>
    <property type="project" value="TreeGrafter"/>
</dbReference>
<sequence length="118" mass="13305">MDFPIITILVRHNCCSRSRSSITVRRSNNPSHIGKIGFIGKLPQESLDAPSLKQCFQRKGLSTQELVALSGAHTLGKIILEKPWKSVSMWIKIYAEDQNMFFSDFKNAYVKFVNSGSN</sequence>
<organism evidence="8 9">
    <name type="scientific">Turnera subulata</name>
    <dbReference type="NCBI Taxonomy" id="218843"/>
    <lineage>
        <taxon>Eukaryota</taxon>
        <taxon>Viridiplantae</taxon>
        <taxon>Streptophyta</taxon>
        <taxon>Embryophyta</taxon>
        <taxon>Tracheophyta</taxon>
        <taxon>Spermatophyta</taxon>
        <taxon>Magnoliopsida</taxon>
        <taxon>eudicotyledons</taxon>
        <taxon>Gunneridae</taxon>
        <taxon>Pentapetalae</taxon>
        <taxon>rosids</taxon>
        <taxon>fabids</taxon>
        <taxon>Malpighiales</taxon>
        <taxon>Passifloraceae</taxon>
        <taxon>Turnera</taxon>
    </lineage>
</organism>
<evidence type="ECO:0000256" key="6">
    <source>
        <dbReference type="ARBA" id="ARBA00023004"/>
    </source>
</evidence>
<dbReference type="GO" id="GO:0042744">
    <property type="term" value="P:hydrogen peroxide catabolic process"/>
    <property type="evidence" value="ECO:0007669"/>
    <property type="project" value="TreeGrafter"/>
</dbReference>
<dbReference type="InterPro" id="IPR010255">
    <property type="entry name" value="Haem_peroxidase_sf"/>
</dbReference>
<dbReference type="PRINTS" id="PR00459">
    <property type="entry name" value="ASPEROXIDASE"/>
</dbReference>
<dbReference type="InterPro" id="IPR019793">
    <property type="entry name" value="Peroxidases_heam-ligand_BS"/>
</dbReference>
<evidence type="ECO:0000313" key="8">
    <source>
        <dbReference type="EMBL" id="KAJ4832588.1"/>
    </source>
</evidence>
<dbReference type="SUPFAM" id="SSF48113">
    <property type="entry name" value="Heme-dependent peroxidases"/>
    <property type="match status" value="1"/>
</dbReference>
<keyword evidence="9" id="KW-1185">Reference proteome</keyword>
<evidence type="ECO:0000256" key="4">
    <source>
        <dbReference type="ARBA" id="ARBA00022723"/>
    </source>
</evidence>
<dbReference type="OrthoDB" id="2859658at2759"/>
<evidence type="ECO:0000259" key="7">
    <source>
        <dbReference type="PROSITE" id="PS50873"/>
    </source>
</evidence>
<evidence type="ECO:0000256" key="3">
    <source>
        <dbReference type="ARBA" id="ARBA00012940"/>
    </source>
</evidence>
<feature type="domain" description="Plant heme peroxidase family profile" evidence="7">
    <location>
        <begin position="25"/>
        <end position="76"/>
    </location>
</feature>
<reference evidence="8" key="1">
    <citation type="submission" date="2022-02" db="EMBL/GenBank/DDBJ databases">
        <authorList>
            <person name="Henning P.M."/>
            <person name="McCubbin A.G."/>
            <person name="Shore J.S."/>
        </authorList>
    </citation>
    <scope>NUCLEOTIDE SEQUENCE</scope>
    <source>
        <strain evidence="8">F60SS</strain>
        <tissue evidence="8">Leaves</tissue>
    </source>
</reference>
<dbReference type="Proteomes" id="UP001141552">
    <property type="component" value="Unassembled WGS sequence"/>
</dbReference>
<protein>
    <recommendedName>
        <fullName evidence="3">L-ascorbate peroxidase</fullName>
        <ecNumber evidence="3">1.11.1.11</ecNumber>
    </recommendedName>
</protein>
<keyword evidence="6" id="KW-0408">Iron</keyword>
<dbReference type="PROSITE" id="PS00435">
    <property type="entry name" value="PEROXIDASE_1"/>
    <property type="match status" value="1"/>
</dbReference>
<comment type="cofactor">
    <cofactor evidence="1">
        <name>heme b</name>
        <dbReference type="ChEBI" id="CHEBI:60344"/>
    </cofactor>
</comment>
<dbReference type="Pfam" id="PF00141">
    <property type="entry name" value="peroxidase"/>
    <property type="match status" value="1"/>
</dbReference>
<dbReference type="GO" id="GO:0016688">
    <property type="term" value="F:L-ascorbate peroxidase activity"/>
    <property type="evidence" value="ECO:0007669"/>
    <property type="project" value="UniProtKB-EC"/>
</dbReference>
<evidence type="ECO:0000256" key="2">
    <source>
        <dbReference type="ARBA" id="ARBA00006873"/>
    </source>
</evidence>
<proteinExistence type="inferred from homology"/>
<evidence type="ECO:0000256" key="1">
    <source>
        <dbReference type="ARBA" id="ARBA00001970"/>
    </source>
</evidence>
<dbReference type="PANTHER" id="PTHR31356">
    <property type="entry name" value="THYLAKOID LUMENAL 29 KDA PROTEIN, CHLOROPLASTIC-RELATED"/>
    <property type="match status" value="1"/>
</dbReference>
<dbReference type="Gene3D" id="1.10.420.10">
    <property type="entry name" value="Peroxidase, domain 2"/>
    <property type="match status" value="2"/>
</dbReference>
<accession>A0A9Q0J8R3</accession>
<evidence type="ECO:0000256" key="5">
    <source>
        <dbReference type="ARBA" id="ARBA00023002"/>
    </source>
</evidence>
<dbReference type="EC" id="1.11.1.11" evidence="3"/>
<comment type="similarity">
    <text evidence="2">Belongs to the peroxidase family. Ascorbate peroxidase subfamily.</text>
</comment>
<dbReference type="GO" id="GO:0034599">
    <property type="term" value="P:cellular response to oxidative stress"/>
    <property type="evidence" value="ECO:0007669"/>
    <property type="project" value="InterPro"/>
</dbReference>
<dbReference type="PANTHER" id="PTHR31356:SF8">
    <property type="entry name" value="L-ASCORBATE PEROXIDASE 6-RELATED"/>
    <property type="match status" value="1"/>
</dbReference>
<dbReference type="InterPro" id="IPR002207">
    <property type="entry name" value="Peroxidase_I"/>
</dbReference>
<name>A0A9Q0J8R3_9ROSI</name>
<dbReference type="PROSITE" id="PS50873">
    <property type="entry name" value="PEROXIDASE_4"/>
    <property type="match status" value="1"/>
</dbReference>
<reference evidence="8" key="2">
    <citation type="journal article" date="2023" name="Plants (Basel)">
        <title>Annotation of the Turnera subulata (Passifloraceae) Draft Genome Reveals the S-Locus Evolved after the Divergence of Turneroideae from Passifloroideae in a Stepwise Manner.</title>
        <authorList>
            <person name="Henning P.M."/>
            <person name="Roalson E.H."/>
            <person name="Mir W."/>
            <person name="McCubbin A.G."/>
            <person name="Shore J.S."/>
        </authorList>
    </citation>
    <scope>NUCLEOTIDE SEQUENCE</scope>
    <source>
        <strain evidence="8">F60SS</strain>
    </source>
</reference>